<evidence type="ECO:0000313" key="4">
    <source>
        <dbReference type="Proteomes" id="UP000663829"/>
    </source>
</evidence>
<evidence type="ECO:0000259" key="1">
    <source>
        <dbReference type="PROSITE" id="PS50888"/>
    </source>
</evidence>
<dbReference type="GO" id="GO:0005634">
    <property type="term" value="C:nucleus"/>
    <property type="evidence" value="ECO:0007669"/>
    <property type="project" value="TreeGrafter"/>
</dbReference>
<dbReference type="PANTHER" id="PTHR19290:SF102">
    <property type="entry name" value="TRANSCRIPTION FACTOR ATOH8"/>
    <property type="match status" value="1"/>
</dbReference>
<dbReference type="GO" id="GO:0070888">
    <property type="term" value="F:E-box binding"/>
    <property type="evidence" value="ECO:0007669"/>
    <property type="project" value="TreeGrafter"/>
</dbReference>
<dbReference type="GO" id="GO:0046983">
    <property type="term" value="F:protein dimerization activity"/>
    <property type="evidence" value="ECO:0007669"/>
    <property type="project" value="InterPro"/>
</dbReference>
<dbReference type="InterPro" id="IPR011598">
    <property type="entry name" value="bHLH_dom"/>
</dbReference>
<dbReference type="SUPFAM" id="SSF47459">
    <property type="entry name" value="HLH, helix-loop-helix DNA-binding domain"/>
    <property type="match status" value="1"/>
</dbReference>
<dbReference type="Pfam" id="PF00010">
    <property type="entry name" value="HLH"/>
    <property type="match status" value="1"/>
</dbReference>
<keyword evidence="4" id="KW-1185">Reference proteome</keyword>
<dbReference type="EMBL" id="CAJNOQ010000221">
    <property type="protein sequence ID" value="CAF0774147.1"/>
    <property type="molecule type" value="Genomic_DNA"/>
</dbReference>
<organism evidence="2 4">
    <name type="scientific">Didymodactylos carnosus</name>
    <dbReference type="NCBI Taxonomy" id="1234261"/>
    <lineage>
        <taxon>Eukaryota</taxon>
        <taxon>Metazoa</taxon>
        <taxon>Spiralia</taxon>
        <taxon>Gnathifera</taxon>
        <taxon>Rotifera</taxon>
        <taxon>Eurotatoria</taxon>
        <taxon>Bdelloidea</taxon>
        <taxon>Philodinida</taxon>
        <taxon>Philodinidae</taxon>
        <taxon>Didymodactylos</taxon>
    </lineage>
</organism>
<accession>A0A813R083</accession>
<dbReference type="Proteomes" id="UP000681722">
    <property type="component" value="Unassembled WGS sequence"/>
</dbReference>
<comment type="caution">
    <text evidence="2">The sequence shown here is derived from an EMBL/GenBank/DDBJ whole genome shotgun (WGS) entry which is preliminary data.</text>
</comment>
<evidence type="ECO:0000313" key="2">
    <source>
        <dbReference type="EMBL" id="CAF0774147.1"/>
    </source>
</evidence>
<dbReference type="GO" id="GO:0045944">
    <property type="term" value="P:positive regulation of transcription by RNA polymerase II"/>
    <property type="evidence" value="ECO:0007669"/>
    <property type="project" value="TreeGrafter"/>
</dbReference>
<sequence length="262" mass="30269">MIHVKNEPVDTDTNSQHENSISKIIIKRSRKSLKPSKNLTELIYERKGLTPPENVKPITILTSSSSVVVDQLQEVDLYKTLDNYDRISFEQKIIQQSLLHIKSKTKNLKASKYYTETPLINDDSTNEVVSDIESDYSEGNEDNDGLQENQLHRIHIGNNSKRPRLSYEKRLEANARERERVHNLTHAFESLRQVIPMYPDQPKLSRLSILRIACSYILTLGALNEIDFSEGQNNYSFSECFYMLSNTIMCELKRKKSTKDNS</sequence>
<protein>
    <recommendedName>
        <fullName evidence="1">BHLH domain-containing protein</fullName>
    </recommendedName>
</protein>
<dbReference type="Gene3D" id="4.10.280.10">
    <property type="entry name" value="Helix-loop-helix DNA-binding domain"/>
    <property type="match status" value="1"/>
</dbReference>
<dbReference type="EMBL" id="CAJOBC010000221">
    <property type="protein sequence ID" value="CAF3556576.1"/>
    <property type="molecule type" value="Genomic_DNA"/>
</dbReference>
<dbReference type="PANTHER" id="PTHR19290">
    <property type="entry name" value="BASIC HELIX-LOOP-HELIX PROTEIN NEUROGENIN-RELATED"/>
    <property type="match status" value="1"/>
</dbReference>
<feature type="domain" description="BHLH" evidence="1">
    <location>
        <begin position="168"/>
        <end position="220"/>
    </location>
</feature>
<dbReference type="GO" id="GO:0003700">
    <property type="term" value="F:DNA-binding transcription factor activity"/>
    <property type="evidence" value="ECO:0007669"/>
    <property type="project" value="TreeGrafter"/>
</dbReference>
<dbReference type="PROSITE" id="PS50888">
    <property type="entry name" value="BHLH"/>
    <property type="match status" value="1"/>
</dbReference>
<gene>
    <name evidence="2" type="ORF">GPM918_LOCUS2097</name>
    <name evidence="3" type="ORF">SRO942_LOCUS2097</name>
</gene>
<name>A0A813R083_9BILA</name>
<evidence type="ECO:0000313" key="3">
    <source>
        <dbReference type="EMBL" id="CAF3556576.1"/>
    </source>
</evidence>
<dbReference type="SMART" id="SM00353">
    <property type="entry name" value="HLH"/>
    <property type="match status" value="1"/>
</dbReference>
<proteinExistence type="predicted"/>
<dbReference type="Proteomes" id="UP000663829">
    <property type="component" value="Unassembled WGS sequence"/>
</dbReference>
<dbReference type="InterPro" id="IPR036638">
    <property type="entry name" value="HLH_DNA-bd_sf"/>
</dbReference>
<dbReference type="InterPro" id="IPR050359">
    <property type="entry name" value="bHLH_transcription_factors"/>
</dbReference>
<dbReference type="AlphaFoldDB" id="A0A813R083"/>
<reference evidence="2" key="1">
    <citation type="submission" date="2021-02" db="EMBL/GenBank/DDBJ databases">
        <authorList>
            <person name="Nowell W R."/>
        </authorList>
    </citation>
    <scope>NUCLEOTIDE SEQUENCE</scope>
</reference>
<dbReference type="GO" id="GO:0009653">
    <property type="term" value="P:anatomical structure morphogenesis"/>
    <property type="evidence" value="ECO:0007669"/>
    <property type="project" value="TreeGrafter"/>
</dbReference>
<dbReference type="OrthoDB" id="10001938at2759"/>